<evidence type="ECO:0000313" key="8">
    <source>
        <dbReference type="Proteomes" id="UP000176855"/>
    </source>
</evidence>
<protein>
    <recommendedName>
        <fullName evidence="9">3-deoxy-D-manno-octulosonate 8-phosphate phosphatase</fullName>
    </recommendedName>
</protein>
<dbReference type="PANTHER" id="PTHR21485">
    <property type="entry name" value="HAD SUPERFAMILY MEMBERS CMAS AND KDSC"/>
    <property type="match status" value="1"/>
</dbReference>
<dbReference type="InterPro" id="IPR050793">
    <property type="entry name" value="CMP-NeuNAc_synthase"/>
</dbReference>
<evidence type="ECO:0000256" key="6">
    <source>
        <dbReference type="ARBA" id="ARBA00022842"/>
    </source>
</evidence>
<keyword evidence="5" id="KW-0378">Hydrolase</keyword>
<proteinExistence type="inferred from homology"/>
<dbReference type="InterPro" id="IPR010023">
    <property type="entry name" value="KdsC_fam"/>
</dbReference>
<evidence type="ECO:0000256" key="1">
    <source>
        <dbReference type="ARBA" id="ARBA00001946"/>
    </source>
</evidence>
<evidence type="ECO:0000313" key="7">
    <source>
        <dbReference type="EMBL" id="OGZ64140.1"/>
    </source>
</evidence>
<evidence type="ECO:0000256" key="2">
    <source>
        <dbReference type="ARBA" id="ARBA00005893"/>
    </source>
</evidence>
<dbReference type="Gene3D" id="3.40.50.1000">
    <property type="entry name" value="HAD superfamily/HAD-like"/>
    <property type="match status" value="1"/>
</dbReference>
<dbReference type="AlphaFoldDB" id="A0A1G2HPG3"/>
<dbReference type="GO" id="GO:0008781">
    <property type="term" value="F:N-acylneuraminate cytidylyltransferase activity"/>
    <property type="evidence" value="ECO:0007669"/>
    <property type="project" value="TreeGrafter"/>
</dbReference>
<dbReference type="GO" id="GO:0016788">
    <property type="term" value="F:hydrolase activity, acting on ester bonds"/>
    <property type="evidence" value="ECO:0007669"/>
    <property type="project" value="InterPro"/>
</dbReference>
<dbReference type="SFLD" id="SFLDG01138">
    <property type="entry name" value="C1.6.2:_Deoxy-d-mannose-octulo"/>
    <property type="match status" value="1"/>
</dbReference>
<dbReference type="EMBL" id="MHOO01000008">
    <property type="protein sequence ID" value="OGZ64140.1"/>
    <property type="molecule type" value="Genomic_DNA"/>
</dbReference>
<evidence type="ECO:0008006" key="9">
    <source>
        <dbReference type="Google" id="ProtNLM"/>
    </source>
</evidence>
<keyword evidence="4" id="KW-0479">Metal-binding</keyword>
<keyword evidence="6" id="KW-0460">Magnesium</keyword>
<accession>A0A1G2HPG3</accession>
<gene>
    <name evidence="7" type="ORF">A2730_03350</name>
</gene>
<dbReference type="GO" id="GO:0046872">
    <property type="term" value="F:metal ion binding"/>
    <property type="evidence" value="ECO:0007669"/>
    <property type="project" value="UniProtKB-KW"/>
</dbReference>
<evidence type="ECO:0000256" key="5">
    <source>
        <dbReference type="ARBA" id="ARBA00022801"/>
    </source>
</evidence>
<reference evidence="7 8" key="1">
    <citation type="journal article" date="2016" name="Nat. Commun.">
        <title>Thousands of microbial genomes shed light on interconnected biogeochemical processes in an aquifer system.</title>
        <authorList>
            <person name="Anantharaman K."/>
            <person name="Brown C.T."/>
            <person name="Hug L.A."/>
            <person name="Sharon I."/>
            <person name="Castelle C.J."/>
            <person name="Probst A.J."/>
            <person name="Thomas B.C."/>
            <person name="Singh A."/>
            <person name="Wilkins M.J."/>
            <person name="Karaoz U."/>
            <person name="Brodie E.L."/>
            <person name="Williams K.H."/>
            <person name="Hubbard S.S."/>
            <person name="Banfield J.F."/>
        </authorList>
    </citation>
    <scope>NUCLEOTIDE SEQUENCE [LARGE SCALE GENOMIC DNA]</scope>
</reference>
<evidence type="ECO:0000256" key="4">
    <source>
        <dbReference type="ARBA" id="ARBA00022723"/>
    </source>
</evidence>
<evidence type="ECO:0000256" key="3">
    <source>
        <dbReference type="ARBA" id="ARBA00011881"/>
    </source>
</evidence>
<sequence length="188" mass="20411">MIPGNIQDKLKEVKAVVFDGDGVFFTGRVFVHPETGEMLKERSHVDGQGISLLRAIGIKVAFVTGEKTGFLEAICKKLNSLPSVQNGGWPAIALFTGQQGDNKVKAIDSWLSQNNISWSQTVAMGDDITDYQLLQKAGIVAAPAQAEEVIKNIADYVTLRKGGDGAIRDLCNTILEARNIDLISLKKR</sequence>
<dbReference type="InterPro" id="IPR036412">
    <property type="entry name" value="HAD-like_sf"/>
</dbReference>
<dbReference type="Pfam" id="PF08282">
    <property type="entry name" value="Hydrolase_3"/>
    <property type="match status" value="1"/>
</dbReference>
<dbReference type="SUPFAM" id="SSF56784">
    <property type="entry name" value="HAD-like"/>
    <property type="match status" value="1"/>
</dbReference>
<comment type="caution">
    <text evidence="7">The sequence shown here is derived from an EMBL/GenBank/DDBJ whole genome shotgun (WGS) entry which is preliminary data.</text>
</comment>
<comment type="subunit">
    <text evidence="3">Homotetramer.</text>
</comment>
<dbReference type="SFLD" id="SFLDS00003">
    <property type="entry name" value="Haloacid_Dehalogenase"/>
    <property type="match status" value="1"/>
</dbReference>
<dbReference type="PANTHER" id="PTHR21485:SF3">
    <property type="entry name" value="N-ACYLNEURAMINATE CYTIDYLYLTRANSFERASE"/>
    <property type="match status" value="1"/>
</dbReference>
<dbReference type="SFLD" id="SFLDG01136">
    <property type="entry name" value="C1.6:_Phosphoserine_Phosphatas"/>
    <property type="match status" value="1"/>
</dbReference>
<organism evidence="7 8">
    <name type="scientific">Candidatus Staskawiczbacteria bacterium RIFCSPHIGHO2_01_FULL_39_25</name>
    <dbReference type="NCBI Taxonomy" id="1802202"/>
    <lineage>
        <taxon>Bacteria</taxon>
        <taxon>Candidatus Staskawicziibacteriota</taxon>
    </lineage>
</organism>
<dbReference type="Proteomes" id="UP000176855">
    <property type="component" value="Unassembled WGS sequence"/>
</dbReference>
<comment type="similarity">
    <text evidence="2">Belongs to the KdsC family.</text>
</comment>
<comment type="cofactor">
    <cofactor evidence="1">
        <name>Mg(2+)</name>
        <dbReference type="ChEBI" id="CHEBI:18420"/>
    </cofactor>
</comment>
<name>A0A1G2HPG3_9BACT</name>
<dbReference type="InterPro" id="IPR023214">
    <property type="entry name" value="HAD_sf"/>
</dbReference>
<dbReference type="STRING" id="1802202.A2730_03350"/>